<dbReference type="Gene3D" id="3.40.630.30">
    <property type="match status" value="1"/>
</dbReference>
<reference evidence="3" key="1">
    <citation type="submission" date="2017-05" db="EMBL/GenBank/DDBJ databases">
        <title>The Genome Sequence of Enterococcus sp. 4G2_DIV0659.</title>
        <authorList>
            <consortium name="The Broad Institute Genomics Platform"/>
            <consortium name="The Broad Institute Genomic Center for Infectious Diseases"/>
            <person name="Earl A."/>
            <person name="Manson A."/>
            <person name="Schwartman J."/>
            <person name="Gilmore M."/>
            <person name="Abouelleil A."/>
            <person name="Cao P."/>
            <person name="Chapman S."/>
            <person name="Cusick C."/>
            <person name="Shea T."/>
            <person name="Young S."/>
            <person name="Neafsey D."/>
            <person name="Nusbaum C."/>
            <person name="Birren B."/>
        </authorList>
    </citation>
    <scope>NUCLEOTIDE SEQUENCE [LARGE SCALE GENOMIC DNA]</scope>
    <source>
        <strain evidence="3">4G2_DIV0659</strain>
    </source>
</reference>
<dbReference type="PROSITE" id="PS51186">
    <property type="entry name" value="GNAT"/>
    <property type="match status" value="1"/>
</dbReference>
<dbReference type="InterPro" id="IPR000182">
    <property type="entry name" value="GNAT_dom"/>
</dbReference>
<dbReference type="Proteomes" id="UP000195139">
    <property type="component" value="Unassembled WGS sequence"/>
</dbReference>
<dbReference type="SUPFAM" id="SSF55729">
    <property type="entry name" value="Acyl-CoA N-acyltransferases (Nat)"/>
    <property type="match status" value="1"/>
</dbReference>
<organism evidence="3">
    <name type="scientific">Candidatus Enterococcus mansonii</name>
    <dbReference type="NCBI Taxonomy" id="1834181"/>
    <lineage>
        <taxon>Bacteria</taxon>
        <taxon>Bacillati</taxon>
        <taxon>Bacillota</taxon>
        <taxon>Bacilli</taxon>
        <taxon>Lactobacillales</taxon>
        <taxon>Enterococcaceae</taxon>
        <taxon>Enterococcus</taxon>
    </lineage>
</organism>
<dbReference type="Pfam" id="PF13302">
    <property type="entry name" value="Acetyltransf_3"/>
    <property type="match status" value="1"/>
</dbReference>
<dbReference type="AlphaFoldDB" id="A0A242CIG5"/>
<name>A0A242CIG5_9ENTE</name>
<evidence type="ECO:0000313" key="4">
    <source>
        <dbReference type="Proteomes" id="UP000195139"/>
    </source>
</evidence>
<sequence length="177" mass="20578">MKGCGVMFLQKYTNDFAELIHHYQLTEEQLLYTGTPEMPIKIAQTNHFIHPVLAIEQGQLTNFFVLDQKKDVALYTTNERALLLRTFSTDQRYQGQGHAKEALRLLPDFIQLHFPKANEVILAVNTQNKPAQRLYEKAGFHYLDKTVQGEFGPLYIMSKKINQKREGDDLNEKNHRK</sequence>
<protein>
    <recommendedName>
        <fullName evidence="1">N-acetyltransferase domain-containing protein</fullName>
    </recommendedName>
</protein>
<evidence type="ECO:0000313" key="3">
    <source>
        <dbReference type="EMBL" id="OTO09572.1"/>
    </source>
</evidence>
<keyword evidence="4" id="KW-1185">Reference proteome</keyword>
<proteinExistence type="predicted"/>
<dbReference type="InterPro" id="IPR016181">
    <property type="entry name" value="Acyl_CoA_acyltransferase"/>
</dbReference>
<evidence type="ECO:0000259" key="1">
    <source>
        <dbReference type="PROSITE" id="PS51186"/>
    </source>
</evidence>
<accession>A0A242CIG5</accession>
<dbReference type="GO" id="GO:0016747">
    <property type="term" value="F:acyltransferase activity, transferring groups other than amino-acyl groups"/>
    <property type="evidence" value="ECO:0007669"/>
    <property type="project" value="InterPro"/>
</dbReference>
<dbReference type="EMBL" id="NGLE01000001">
    <property type="protein sequence ID" value="OTO09572.1"/>
    <property type="molecule type" value="Genomic_DNA"/>
</dbReference>
<evidence type="ECO:0000313" key="2">
    <source>
        <dbReference type="EMBL" id="MEI5994763.1"/>
    </source>
</evidence>
<feature type="domain" description="N-acetyltransferase" evidence="1">
    <location>
        <begin position="7"/>
        <end position="162"/>
    </location>
</feature>
<dbReference type="STRING" id="1834181.A5880_000251"/>
<comment type="caution">
    <text evidence="3">The sequence shown here is derived from an EMBL/GenBank/DDBJ whole genome shotgun (WGS) entry which is preliminary data.</text>
</comment>
<dbReference type="EMBL" id="NGLE02000001">
    <property type="protein sequence ID" value="MEI5994763.1"/>
    <property type="molecule type" value="Genomic_DNA"/>
</dbReference>
<gene>
    <name evidence="3" type="ORF">A5880_000251</name>
    <name evidence="2" type="ORF">A5880_002349</name>
</gene>
<reference evidence="2 4" key="2">
    <citation type="submission" date="2018-07" db="EMBL/GenBank/DDBJ databases">
        <title>The Genome Sequence of Enterococcus sp. DIV0659b.</title>
        <authorList>
            <consortium name="The Broad Institute Genomics Platform"/>
            <consortium name="The Broad Institute Genomic Center for Infectious Diseases"/>
            <person name="Earl A."/>
            <person name="Manson A."/>
            <person name="Schwartman J."/>
            <person name="Gilmore M."/>
            <person name="Abouelleil A."/>
            <person name="Cao P."/>
            <person name="Chapman S."/>
            <person name="Cusick C."/>
            <person name="Shea T."/>
            <person name="Young S."/>
            <person name="Neafsey D."/>
            <person name="Nusbaum C."/>
            <person name="Birren B."/>
        </authorList>
    </citation>
    <scope>NUCLEOTIDE SEQUENCE [LARGE SCALE GENOMIC DNA]</scope>
    <source>
        <strain evidence="2 4">4G2_DIV0659</strain>
    </source>
</reference>